<dbReference type="Proteomes" id="UP000070366">
    <property type="component" value="Unassembled WGS sequence"/>
</dbReference>
<sequence length="444" mass="48701">MMKNRCFAIVVFIIICILITTVFPAVTFAEEGKADSYWGNIPGGRTFAFAESRYYNGTNYIEVFNVGFFMGVSGEYYANGDWTDLSNVYKREDYYKSETFIEYTENASPGQLPRPEGYPTNDVGGDADGTLPSYNAGTYTSLSWAGFSMFGRKAKLNYNTEAVTNASGVTTYVEIWKVEPELALTLDREQIEHGAEFTASLTINNHFDNMEGLPAAEEVVFIPKNAVQISDTVKENNQYTASFRAVTDPNASELEIEAGVSQDAVNYKPKTLSLIQALPTQDIWSINIEKRWDGVPESERKEVSIAISSGSFYISGLKLNSENDWSETIADVEATALGEHFKVTEQDGERFALSQEITLDEANRKINIILTNRPAVSPTEPSPEPTAPPTAPAGSTDDNGNSPVDTTPKTGDDAMNSAFLAVLAIAAGGVCTAMILYKKRCRKT</sequence>
<evidence type="ECO:0000256" key="2">
    <source>
        <dbReference type="SAM" id="Phobius"/>
    </source>
</evidence>
<keyword evidence="4" id="KW-1185">Reference proteome</keyword>
<feature type="region of interest" description="Disordered" evidence="1">
    <location>
        <begin position="372"/>
        <end position="411"/>
    </location>
</feature>
<comment type="caution">
    <text evidence="3">The sequence shown here is derived from an EMBL/GenBank/DDBJ whole genome shotgun (WGS) entry which is preliminary data.</text>
</comment>
<feature type="compositionally biased region" description="Pro residues" evidence="1">
    <location>
        <begin position="380"/>
        <end position="391"/>
    </location>
</feature>
<keyword evidence="2" id="KW-0812">Transmembrane</keyword>
<evidence type="ECO:0000313" key="3">
    <source>
        <dbReference type="EMBL" id="KXK66337.1"/>
    </source>
</evidence>
<feature type="compositionally biased region" description="Polar residues" evidence="1">
    <location>
        <begin position="397"/>
        <end position="409"/>
    </location>
</feature>
<dbReference type="EMBL" id="LSZW01000046">
    <property type="protein sequence ID" value="KXK66337.1"/>
    <property type="molecule type" value="Genomic_DNA"/>
</dbReference>
<proteinExistence type="predicted"/>
<gene>
    <name evidence="3" type="ORF">HMPREF3293_00741</name>
</gene>
<evidence type="ECO:0000313" key="4">
    <source>
        <dbReference type="Proteomes" id="UP000070366"/>
    </source>
</evidence>
<dbReference type="AlphaFoldDB" id="A0A136Q6P0"/>
<protein>
    <recommendedName>
        <fullName evidence="5">LPXTG-motif protein cell wall anchor domain protein</fullName>
    </recommendedName>
</protein>
<evidence type="ECO:0008006" key="5">
    <source>
        <dbReference type="Google" id="ProtNLM"/>
    </source>
</evidence>
<feature type="transmembrane region" description="Helical" evidence="2">
    <location>
        <begin position="418"/>
        <end position="437"/>
    </location>
</feature>
<keyword evidence="2" id="KW-0472">Membrane</keyword>
<evidence type="ECO:0000256" key="1">
    <source>
        <dbReference type="SAM" id="MobiDB-lite"/>
    </source>
</evidence>
<keyword evidence="2" id="KW-1133">Transmembrane helix</keyword>
<dbReference type="PATRIC" id="fig|626937.4.peg.729"/>
<accession>A0A136Q6P0</accession>
<dbReference type="RefSeq" id="WP_147554729.1">
    <property type="nucleotide sequence ID" value="NZ_CABMOF010000012.1"/>
</dbReference>
<name>A0A136Q6P0_9FIRM</name>
<organism evidence="3 4">
    <name type="scientific">Christensenella minuta</name>
    <dbReference type="NCBI Taxonomy" id="626937"/>
    <lineage>
        <taxon>Bacteria</taxon>
        <taxon>Bacillati</taxon>
        <taxon>Bacillota</taxon>
        <taxon>Clostridia</taxon>
        <taxon>Christensenellales</taxon>
        <taxon>Christensenellaceae</taxon>
        <taxon>Christensenella</taxon>
    </lineage>
</organism>
<reference evidence="3 4" key="1">
    <citation type="submission" date="2016-02" db="EMBL/GenBank/DDBJ databases">
        <authorList>
            <person name="Wen L."/>
            <person name="He K."/>
            <person name="Yang H."/>
        </authorList>
    </citation>
    <scope>NUCLEOTIDE SEQUENCE [LARGE SCALE GENOMIC DNA]</scope>
    <source>
        <strain evidence="3 4">DSM 22607</strain>
    </source>
</reference>